<gene>
    <name evidence="1" type="ORF">A4A49_55306</name>
</gene>
<name>A0A314LBW0_NICAT</name>
<comment type="caution">
    <text evidence="1">The sequence shown here is derived from an EMBL/GenBank/DDBJ whole genome shotgun (WGS) entry which is preliminary data.</text>
</comment>
<dbReference type="Proteomes" id="UP000187609">
    <property type="component" value="Unassembled WGS sequence"/>
</dbReference>
<dbReference type="EMBL" id="MJEQ01000128">
    <property type="protein sequence ID" value="OIT39251.1"/>
    <property type="molecule type" value="Genomic_DNA"/>
</dbReference>
<protein>
    <submittedName>
        <fullName evidence="1">Uncharacterized protein</fullName>
    </submittedName>
</protein>
<evidence type="ECO:0000313" key="1">
    <source>
        <dbReference type="EMBL" id="OIT39251.1"/>
    </source>
</evidence>
<sequence length="119" mass="13380">MKFIPKGLIVEYIVVDGFLPSYINWIFHGETSSSSMSVDRLDRGDEIQYLVHDAFGVPPTSDVINMDTHGHNFGGSNQHNVESDKKSEKFFNLLKEAEGELYPGSKCSLLSFLVRLLNL</sequence>
<evidence type="ECO:0000313" key="2">
    <source>
        <dbReference type="Proteomes" id="UP000187609"/>
    </source>
</evidence>
<dbReference type="Gramene" id="OIT39251">
    <property type="protein sequence ID" value="OIT39251"/>
    <property type="gene ID" value="A4A49_55306"/>
</dbReference>
<accession>A0A314LBW0</accession>
<reference evidence="1" key="1">
    <citation type="submission" date="2016-11" db="EMBL/GenBank/DDBJ databases">
        <title>The genome of Nicotiana attenuata.</title>
        <authorList>
            <person name="Xu S."/>
            <person name="Brockmoeller T."/>
            <person name="Gaquerel E."/>
            <person name="Navarro A."/>
            <person name="Kuhl H."/>
            <person name="Gase K."/>
            <person name="Ling Z."/>
            <person name="Zhou W."/>
            <person name="Kreitzer C."/>
            <person name="Stanke M."/>
            <person name="Tang H."/>
            <person name="Lyons E."/>
            <person name="Pandey P."/>
            <person name="Pandey S.P."/>
            <person name="Timmermann B."/>
            <person name="Baldwin I.T."/>
        </authorList>
    </citation>
    <scope>NUCLEOTIDE SEQUENCE [LARGE SCALE GENOMIC DNA]</scope>
    <source>
        <strain evidence="1">UT</strain>
    </source>
</reference>
<dbReference type="AlphaFoldDB" id="A0A314LBW0"/>
<keyword evidence="2" id="KW-1185">Reference proteome</keyword>
<organism evidence="1 2">
    <name type="scientific">Nicotiana attenuata</name>
    <name type="common">Coyote tobacco</name>
    <dbReference type="NCBI Taxonomy" id="49451"/>
    <lineage>
        <taxon>Eukaryota</taxon>
        <taxon>Viridiplantae</taxon>
        <taxon>Streptophyta</taxon>
        <taxon>Embryophyta</taxon>
        <taxon>Tracheophyta</taxon>
        <taxon>Spermatophyta</taxon>
        <taxon>Magnoliopsida</taxon>
        <taxon>eudicotyledons</taxon>
        <taxon>Gunneridae</taxon>
        <taxon>Pentapetalae</taxon>
        <taxon>asterids</taxon>
        <taxon>lamiids</taxon>
        <taxon>Solanales</taxon>
        <taxon>Solanaceae</taxon>
        <taxon>Nicotianoideae</taxon>
        <taxon>Nicotianeae</taxon>
        <taxon>Nicotiana</taxon>
    </lineage>
</organism>
<proteinExistence type="predicted"/>